<gene>
    <name evidence="2" type="ORF">N476_01080</name>
</gene>
<reference evidence="2 3" key="1">
    <citation type="submission" date="2013-07" db="EMBL/GenBank/DDBJ databases">
        <title>Comparative Genomic and Metabolomic Analysis of Twelve Strains of Pseudoalteromonas luteoviolacea.</title>
        <authorList>
            <person name="Vynne N.G."/>
            <person name="Mansson M."/>
            <person name="Gram L."/>
        </authorList>
    </citation>
    <scope>NUCLEOTIDE SEQUENCE [LARGE SCALE GENOMIC DNA]</scope>
    <source>
        <strain evidence="2 3">H33</strain>
    </source>
</reference>
<evidence type="ECO:0000313" key="3">
    <source>
        <dbReference type="Proteomes" id="UP000076503"/>
    </source>
</evidence>
<protein>
    <submittedName>
        <fullName evidence="2">Uncharacterized protein</fullName>
    </submittedName>
</protein>
<dbReference type="PATRIC" id="fig|1365251.3.peg.1373"/>
<keyword evidence="1" id="KW-1133">Transmembrane helix</keyword>
<proteinExistence type="predicted"/>
<sequence length="112" mass="12652">MMMYYFLPSLWLCGVLYYATSTRQRWLSRPLSGRLLLHLFALILCLLAVWGFVQIGMTIGAALTYTLLLSMFALAAPVFLIHHFNHAVWPSVIVFVLIATALHFVFGGLYVA</sequence>
<accession>A0A167F9U1</accession>
<feature type="transmembrane region" description="Helical" evidence="1">
    <location>
        <begin position="60"/>
        <end position="81"/>
    </location>
</feature>
<feature type="transmembrane region" description="Helical" evidence="1">
    <location>
        <begin position="31"/>
        <end position="53"/>
    </location>
</feature>
<dbReference type="AlphaFoldDB" id="A0A167F9U1"/>
<keyword evidence="1" id="KW-0472">Membrane</keyword>
<name>A0A167F9U1_9GAMM</name>
<dbReference type="RefSeq" id="WP_063360983.1">
    <property type="nucleotide sequence ID" value="NZ_AUXZ01000064.1"/>
</dbReference>
<dbReference type="OrthoDB" id="6314675at2"/>
<dbReference type="EMBL" id="AUXZ01000064">
    <property type="protein sequence ID" value="KZN51948.1"/>
    <property type="molecule type" value="Genomic_DNA"/>
</dbReference>
<evidence type="ECO:0000313" key="2">
    <source>
        <dbReference type="EMBL" id="KZN51948.1"/>
    </source>
</evidence>
<feature type="transmembrane region" description="Helical" evidence="1">
    <location>
        <begin position="87"/>
        <end position="111"/>
    </location>
</feature>
<dbReference type="Proteomes" id="UP000076503">
    <property type="component" value="Unassembled WGS sequence"/>
</dbReference>
<organism evidence="2 3">
    <name type="scientific">Pseudoalteromonas luteoviolacea H33</name>
    <dbReference type="NCBI Taxonomy" id="1365251"/>
    <lineage>
        <taxon>Bacteria</taxon>
        <taxon>Pseudomonadati</taxon>
        <taxon>Pseudomonadota</taxon>
        <taxon>Gammaproteobacteria</taxon>
        <taxon>Alteromonadales</taxon>
        <taxon>Pseudoalteromonadaceae</taxon>
        <taxon>Pseudoalteromonas</taxon>
    </lineage>
</organism>
<comment type="caution">
    <text evidence="2">The sequence shown here is derived from an EMBL/GenBank/DDBJ whole genome shotgun (WGS) entry which is preliminary data.</text>
</comment>
<keyword evidence="1" id="KW-0812">Transmembrane</keyword>
<evidence type="ECO:0000256" key="1">
    <source>
        <dbReference type="SAM" id="Phobius"/>
    </source>
</evidence>